<dbReference type="GO" id="GO:0005737">
    <property type="term" value="C:cytoplasm"/>
    <property type="evidence" value="ECO:0007669"/>
    <property type="project" value="TreeGrafter"/>
</dbReference>
<proteinExistence type="predicted"/>
<feature type="region of interest" description="Disordered" evidence="5">
    <location>
        <begin position="670"/>
        <end position="699"/>
    </location>
</feature>
<dbReference type="SUPFAM" id="SSF56801">
    <property type="entry name" value="Acetyl-CoA synthetase-like"/>
    <property type="match status" value="1"/>
</dbReference>
<dbReference type="InterPro" id="IPR009081">
    <property type="entry name" value="PP-bd_ACP"/>
</dbReference>
<sequence length="1485" mass="161514">MAVADRILFSATSRDAPAAPDGVQTLPDLFEWQARARPSATLYSFRREEGADVIQKSYREVYEQVLGLADALDRLFLHFHGAASTSQQRAPVVGIWFEKSIELHLAMHTSTFCGATWLPFDADAPTSRVTACLDDSRAAVLLCDAAHFDAAKQAAANAPHTMSVVLIDDLIAEARKSSPTTSSRPRYPRSTDAAYMIYTSGSTGKPKGIEISHGAALVFSLSERLLLETGPEDIVWQGFSFAFDMSIEETWVSIAGGAHLAIGSRTECQNVPGLGGAHGVWAKRGVTVVNAVPTLINIMTSLDDECSLPPSVRLLNLGGEACPPALVNRLWHPNLRIWNTYGPSETTVTATIQELFPNEAVTIGKPLPSYHALLLPIADDYDSSDAVPKEPLALVAGAEGELAIGGPCVGNGYVGRPELTAEKFIPHPLWQGTTERIYRTGDRVKLDSNHNLLFLGRIDTQVKHRGFRIELGEIENALALHPDVQTAAVILSGVSNRLEAYLVMRRPDAASASVDSRAFRGSLSGLPSYMQPEAFFVLGADEMPRLPSGKINAKALQEVSKVKADEEKARQAAAQELATEKAGSELAAIDPASELGVLLRALSAVFPQAAPILPSSDFFDDLGGHSLAAAMLVSKLRKECPLESPLRTIGMQDIYLYRTAQQISARFAAQSEDDDSGSDYDGTDEKHGASSLSGPSGAQTGEHWEVSTLRYWLCGFFQVPALLFFWFIQSIEYLVPYLIFFVALHGRGIGAAIVSTYAVFIALPIFLSLVGVLGKWLALGKAKPGEYPLYGLYYYRWWLAERFVELADLHNIADTVLMPSILRGLGARVGSHCHLGFITTGAALDLIEIGDDVVIGQDVVLSTSIVERGRLILKPLRIGNDARVGSNSVIEGGASIEDGAEVAAMTMVPDGMRIPAAQRWHGSPAQLLAESQDVGNMRQTRPGDLRRSLMGLAMSFTVVFVFPILYFAPQIPSLLMFEVLNIRHLNDWQQTGIVAVPAALAYLCLVFLELVIFRWIVLGPLREGTHRTTSVFYFRKWATDRIMDMSLSVLHPVYATLYVVPFLRALGVKIGRMAEVSTARGINFELTEIGDESFIADGVLMGDTDVRHSTLKLKKTTLAPRAFAGNASLLPQGTHLASNTLVGVLSIAPPAEKPLQEGQSCFGSPPVMMPARAQGATCYADHLLYSPKAWQVALRLFIEGLRIVLPRALIVFGLGYGLEIFETAYPYIGVVQTCLMLPLFFFFLFALPGFLFTVLAKWTLVGVYKPAEWPLWSKNVWLSEFVTSTYETLAMPLLTAKLVGTPFLPWCFRLLGVQIGKKVTMLSMDITEYDLVSLGDEAVINRHAGPQTHLFQDRRMGMDRVDLESRATMMPYSILLPNSRIAEGGQLGSLSLVMKGESVPAGEAWEGAPIAPRRRRRRAPFTAITDLPKTSGSAGDLAKGSPDLSLGSSMSSAAPSLRAPRAAYARPRGDGSRDSSNDTTTTMEV</sequence>
<feature type="transmembrane region" description="Helical" evidence="6">
    <location>
        <begin position="759"/>
        <end position="778"/>
    </location>
</feature>
<dbReference type="GO" id="GO:0016874">
    <property type="term" value="F:ligase activity"/>
    <property type="evidence" value="ECO:0007669"/>
    <property type="project" value="UniProtKB-KW"/>
</dbReference>
<keyword evidence="6" id="KW-0812">Transmembrane</keyword>
<dbReference type="SUPFAM" id="SSF47336">
    <property type="entry name" value="ACP-like"/>
    <property type="match status" value="1"/>
</dbReference>
<evidence type="ECO:0000313" key="9">
    <source>
        <dbReference type="Proteomes" id="UP000245783"/>
    </source>
</evidence>
<gene>
    <name evidence="8" type="ORF">IE81DRAFT_320883</name>
</gene>
<dbReference type="InterPro" id="IPR006162">
    <property type="entry name" value="Ppantetheine_attach_site"/>
</dbReference>
<feature type="compositionally biased region" description="Basic and acidic residues" evidence="5">
    <location>
        <begin position="1467"/>
        <end position="1476"/>
    </location>
</feature>
<feature type="compositionally biased region" description="Acidic residues" evidence="5">
    <location>
        <begin position="671"/>
        <end position="682"/>
    </location>
</feature>
<dbReference type="Pfam" id="PF00550">
    <property type="entry name" value="PP-binding"/>
    <property type="match status" value="1"/>
</dbReference>
<dbReference type="InterPro" id="IPR012728">
    <property type="entry name" value="Pls/PosA_C"/>
</dbReference>
<dbReference type="Gene3D" id="3.40.50.12780">
    <property type="entry name" value="N-terminal domain of ligase-like"/>
    <property type="match status" value="1"/>
</dbReference>
<dbReference type="InterPro" id="IPR036736">
    <property type="entry name" value="ACP-like_sf"/>
</dbReference>
<dbReference type="PROSITE" id="PS00012">
    <property type="entry name" value="PHOSPHOPANTETHEINE"/>
    <property type="match status" value="1"/>
</dbReference>
<keyword evidence="4" id="KW-0511">Multifunctional enzyme</keyword>
<dbReference type="PROSITE" id="PS00455">
    <property type="entry name" value="AMP_BINDING"/>
    <property type="match status" value="1"/>
</dbReference>
<dbReference type="GO" id="GO:0031177">
    <property type="term" value="F:phosphopantetheine binding"/>
    <property type="evidence" value="ECO:0007669"/>
    <property type="project" value="TreeGrafter"/>
</dbReference>
<dbReference type="Pfam" id="PF00501">
    <property type="entry name" value="AMP-binding"/>
    <property type="match status" value="1"/>
</dbReference>
<evidence type="ECO:0000259" key="7">
    <source>
        <dbReference type="PROSITE" id="PS50075"/>
    </source>
</evidence>
<reference evidence="8 9" key="1">
    <citation type="journal article" date="2018" name="Mol. Biol. Evol.">
        <title>Broad Genomic Sampling Reveals a Smut Pathogenic Ancestry of the Fungal Clade Ustilaginomycotina.</title>
        <authorList>
            <person name="Kijpornyongpan T."/>
            <person name="Mondo S.J."/>
            <person name="Barry K."/>
            <person name="Sandor L."/>
            <person name="Lee J."/>
            <person name="Lipzen A."/>
            <person name="Pangilinan J."/>
            <person name="LaButti K."/>
            <person name="Hainaut M."/>
            <person name="Henrissat B."/>
            <person name="Grigoriev I.V."/>
            <person name="Spatafora J.W."/>
            <person name="Aime M.C."/>
        </authorList>
    </citation>
    <scope>NUCLEOTIDE SEQUENCE [LARGE SCALE GENOMIC DNA]</scope>
    <source>
        <strain evidence="8 9">MCA 4658</strain>
    </source>
</reference>
<dbReference type="Gene3D" id="1.10.1200.10">
    <property type="entry name" value="ACP-like"/>
    <property type="match status" value="1"/>
</dbReference>
<keyword evidence="3" id="KW-0436">Ligase</keyword>
<dbReference type="InterPro" id="IPR011004">
    <property type="entry name" value="Trimer_LpxA-like_sf"/>
</dbReference>
<dbReference type="NCBIfam" id="TIGR02353">
    <property type="entry name" value="NRPS_term_dom"/>
    <property type="match status" value="1"/>
</dbReference>
<dbReference type="CDD" id="cd05930">
    <property type="entry name" value="A_NRPS"/>
    <property type="match status" value="1"/>
</dbReference>
<evidence type="ECO:0000256" key="4">
    <source>
        <dbReference type="ARBA" id="ARBA00023268"/>
    </source>
</evidence>
<dbReference type="STRING" id="1522189.A0A316W849"/>
<dbReference type="GO" id="GO:0043041">
    <property type="term" value="P:amino acid activation for nonribosomal peptide biosynthetic process"/>
    <property type="evidence" value="ECO:0007669"/>
    <property type="project" value="TreeGrafter"/>
</dbReference>
<keyword evidence="1" id="KW-0596">Phosphopantetheine</keyword>
<name>A0A316W849_9BASI</name>
<dbReference type="PANTHER" id="PTHR45527">
    <property type="entry name" value="NONRIBOSOMAL PEPTIDE SYNTHETASE"/>
    <property type="match status" value="1"/>
</dbReference>
<dbReference type="InterPro" id="IPR000873">
    <property type="entry name" value="AMP-dep_synth/lig_dom"/>
</dbReference>
<dbReference type="OrthoDB" id="416786at2759"/>
<dbReference type="PROSITE" id="PS50075">
    <property type="entry name" value="CARRIER"/>
    <property type="match status" value="1"/>
</dbReference>
<dbReference type="EMBL" id="KZ819358">
    <property type="protein sequence ID" value="PWN44911.1"/>
    <property type="molecule type" value="Genomic_DNA"/>
</dbReference>
<dbReference type="InterPro" id="IPR045851">
    <property type="entry name" value="AMP-bd_C_sf"/>
</dbReference>
<evidence type="ECO:0000256" key="2">
    <source>
        <dbReference type="ARBA" id="ARBA00022553"/>
    </source>
</evidence>
<evidence type="ECO:0000256" key="1">
    <source>
        <dbReference type="ARBA" id="ARBA00022450"/>
    </source>
</evidence>
<accession>A0A316W849</accession>
<dbReference type="GeneID" id="37035038"/>
<keyword evidence="2" id="KW-0597">Phosphoprotein</keyword>
<dbReference type="PANTHER" id="PTHR45527:SF1">
    <property type="entry name" value="FATTY ACID SYNTHASE"/>
    <property type="match status" value="1"/>
</dbReference>
<protein>
    <submittedName>
        <fullName evidence="8">Non-ribosomal peptide synthetase C-terminal</fullName>
    </submittedName>
</protein>
<evidence type="ECO:0000256" key="6">
    <source>
        <dbReference type="SAM" id="Phobius"/>
    </source>
</evidence>
<feature type="region of interest" description="Disordered" evidence="5">
    <location>
        <begin position="1410"/>
        <end position="1485"/>
    </location>
</feature>
<dbReference type="InParanoid" id="A0A316W849"/>
<dbReference type="InterPro" id="IPR010071">
    <property type="entry name" value="AA_adenyl_dom"/>
</dbReference>
<feature type="transmembrane region" description="Helical" evidence="6">
    <location>
        <begin position="948"/>
        <end position="968"/>
    </location>
</feature>
<feature type="transmembrane region" description="Helical" evidence="6">
    <location>
        <begin position="1227"/>
        <end position="1255"/>
    </location>
</feature>
<dbReference type="Gene3D" id="3.30.300.30">
    <property type="match status" value="1"/>
</dbReference>
<evidence type="ECO:0000313" key="8">
    <source>
        <dbReference type="EMBL" id="PWN44911.1"/>
    </source>
</evidence>
<evidence type="ECO:0000256" key="3">
    <source>
        <dbReference type="ARBA" id="ARBA00022598"/>
    </source>
</evidence>
<dbReference type="GO" id="GO:0044550">
    <property type="term" value="P:secondary metabolite biosynthetic process"/>
    <property type="evidence" value="ECO:0007669"/>
    <property type="project" value="TreeGrafter"/>
</dbReference>
<feature type="transmembrane region" description="Helical" evidence="6">
    <location>
        <begin position="988"/>
        <end position="1017"/>
    </location>
</feature>
<feature type="compositionally biased region" description="Polar residues" evidence="5">
    <location>
        <begin position="690"/>
        <end position="699"/>
    </location>
</feature>
<feature type="compositionally biased region" description="Low complexity" evidence="5">
    <location>
        <begin position="1440"/>
        <end position="1466"/>
    </location>
</feature>
<keyword evidence="9" id="KW-1185">Reference proteome</keyword>
<dbReference type="Proteomes" id="UP000245783">
    <property type="component" value="Unassembled WGS sequence"/>
</dbReference>
<keyword evidence="6" id="KW-1133">Transmembrane helix</keyword>
<dbReference type="NCBIfam" id="TIGR01733">
    <property type="entry name" value="AA-adenyl-dom"/>
    <property type="match status" value="1"/>
</dbReference>
<feature type="domain" description="Carrier" evidence="7">
    <location>
        <begin position="589"/>
        <end position="671"/>
    </location>
</feature>
<dbReference type="InterPro" id="IPR042099">
    <property type="entry name" value="ANL_N_sf"/>
</dbReference>
<dbReference type="SUPFAM" id="SSF51161">
    <property type="entry name" value="Trimeric LpxA-like enzymes"/>
    <property type="match status" value="3"/>
</dbReference>
<dbReference type="InterPro" id="IPR020845">
    <property type="entry name" value="AMP-binding_CS"/>
</dbReference>
<dbReference type="Gene3D" id="2.160.10.10">
    <property type="entry name" value="Hexapeptide repeat proteins"/>
    <property type="match status" value="2"/>
</dbReference>
<evidence type="ECO:0000256" key="5">
    <source>
        <dbReference type="SAM" id="MobiDB-lite"/>
    </source>
</evidence>
<organism evidence="8 9">
    <name type="scientific">Ceraceosorus guamensis</name>
    <dbReference type="NCBI Taxonomy" id="1522189"/>
    <lineage>
        <taxon>Eukaryota</taxon>
        <taxon>Fungi</taxon>
        <taxon>Dikarya</taxon>
        <taxon>Basidiomycota</taxon>
        <taxon>Ustilaginomycotina</taxon>
        <taxon>Exobasidiomycetes</taxon>
        <taxon>Ceraceosorales</taxon>
        <taxon>Ceraceosoraceae</taxon>
        <taxon>Ceraceosorus</taxon>
    </lineage>
</organism>
<dbReference type="RefSeq" id="XP_025372071.1">
    <property type="nucleotide sequence ID" value="XM_025513168.1"/>
</dbReference>
<keyword evidence="6" id="KW-0472">Membrane</keyword>